<dbReference type="InterPro" id="IPR058530">
    <property type="entry name" value="Baseplate_J-like_C"/>
</dbReference>
<dbReference type="InterPro" id="IPR014507">
    <property type="entry name" value="Baseplate_assembly_J_pred"/>
</dbReference>
<name>A0A8S5U8N7_9CAUD</name>
<evidence type="ECO:0000259" key="2">
    <source>
        <dbReference type="Pfam" id="PF04865"/>
    </source>
</evidence>
<reference evidence="5" key="1">
    <citation type="journal article" date="2021" name="Proc. Natl. Acad. Sci. U.S.A.">
        <title>A Catalog of Tens of Thousands of Viruses from Human Metagenomes Reveals Hidden Associations with Chronic Diseases.</title>
        <authorList>
            <person name="Tisza M.J."/>
            <person name="Buck C.B."/>
        </authorList>
    </citation>
    <scope>NUCLEOTIDE SEQUENCE</scope>
    <source>
        <strain evidence="5">Ctp7F23</strain>
    </source>
</reference>
<comment type="similarity">
    <text evidence="1">Belongs to the Mu gp47/PBSX XkdT family.</text>
</comment>
<evidence type="ECO:0000259" key="4">
    <source>
        <dbReference type="Pfam" id="PF26079"/>
    </source>
</evidence>
<dbReference type="PANTHER" id="PTHR37829:SF3">
    <property type="entry name" value="PROTEIN JAYE-RELATED"/>
    <property type="match status" value="1"/>
</dbReference>
<proteinExistence type="inferred from homology"/>
<dbReference type="EMBL" id="BK016037">
    <property type="protein sequence ID" value="DAF90770.1"/>
    <property type="molecule type" value="Genomic_DNA"/>
</dbReference>
<accession>A0A8S5U8N7</accession>
<dbReference type="Pfam" id="PF04865">
    <property type="entry name" value="Baseplate_J"/>
    <property type="match status" value="1"/>
</dbReference>
<organism evidence="5">
    <name type="scientific">Myoviridae sp. ctp7F23</name>
    <dbReference type="NCBI Taxonomy" id="2825174"/>
    <lineage>
        <taxon>Viruses</taxon>
        <taxon>Duplodnaviria</taxon>
        <taxon>Heunggongvirae</taxon>
        <taxon>Uroviricota</taxon>
        <taxon>Caudoviricetes</taxon>
    </lineage>
</organism>
<dbReference type="Pfam" id="PF26078">
    <property type="entry name" value="Baseplate_J_M"/>
    <property type="match status" value="1"/>
</dbReference>
<protein>
    <submittedName>
        <fullName evidence="5">Baseplate assembly protein</fullName>
    </submittedName>
</protein>
<dbReference type="InterPro" id="IPR058531">
    <property type="entry name" value="Baseplate_J_M"/>
</dbReference>
<feature type="domain" description="Baseplate protein J-like barrel" evidence="2">
    <location>
        <begin position="106"/>
        <end position="191"/>
    </location>
</feature>
<dbReference type="InterPro" id="IPR006949">
    <property type="entry name" value="Barrel_Baseplate_J-like"/>
</dbReference>
<dbReference type="PANTHER" id="PTHR37829">
    <property type="entry name" value="PHAGE-LIKE ELEMENT PBSX PROTEIN XKDT"/>
    <property type="match status" value="1"/>
</dbReference>
<evidence type="ECO:0000313" key="5">
    <source>
        <dbReference type="EMBL" id="DAF90770.1"/>
    </source>
</evidence>
<sequence>MIQELKDLPDVSFIGDVTLKDIEDSLVRDYEEKYFETTGEKIILARADPVTLLLYACAVQFYQGYKYIDKAGKMDLLKYAYGPYLDHIASMKGITREQAKPARVMVRFTLSEVRPNTIEIPQGTQVTDGSMYFETEQYAEIKSGSEHVDIECVCLVSGSDGNNLQPGEISTLVNPIPYVASVSNTEETAGGVDVEDDDSMKERVYIAPSSYSVAGPEDAYRYWVKTFNSGISDVLVQSDNPVDVIVEFIMSDGELPTTGLIQGLQLYLQNKQIRPLTDKVTVKAPDTVDYKLDVKYYINSSDLKRADTIKANVAAAVEQYVIWQRSKIGRDINPSQLIQMMVSAGAKRVEVKLPVFQVIGATNVAKLVSQTVTYGGIEDD</sequence>
<evidence type="ECO:0000259" key="3">
    <source>
        <dbReference type="Pfam" id="PF26078"/>
    </source>
</evidence>
<feature type="domain" description="Baseplate J-like C-terminal" evidence="4">
    <location>
        <begin position="305"/>
        <end position="373"/>
    </location>
</feature>
<dbReference type="InterPro" id="IPR052399">
    <property type="entry name" value="Phage_Baseplate_Assmbl_Protein"/>
</dbReference>
<dbReference type="Pfam" id="PF26079">
    <property type="entry name" value="Baseplate_J_C"/>
    <property type="match status" value="1"/>
</dbReference>
<dbReference type="PIRSF" id="PIRSF020481">
    <property type="entry name" value="BAP"/>
    <property type="match status" value="1"/>
</dbReference>
<feature type="domain" description="Baseplate J-like central" evidence="3">
    <location>
        <begin position="213"/>
        <end position="284"/>
    </location>
</feature>
<evidence type="ECO:0000256" key="1">
    <source>
        <dbReference type="ARBA" id="ARBA00038087"/>
    </source>
</evidence>